<name>A0A835MMW8_9ROSI</name>
<protein>
    <submittedName>
        <fullName evidence="2">Uncharacterized protein</fullName>
    </submittedName>
</protein>
<evidence type="ECO:0000313" key="2">
    <source>
        <dbReference type="EMBL" id="KAF9671450.1"/>
    </source>
</evidence>
<feature type="region of interest" description="Disordered" evidence="1">
    <location>
        <begin position="84"/>
        <end position="114"/>
    </location>
</feature>
<dbReference type="EMBL" id="JADGMS010000012">
    <property type="protein sequence ID" value="KAF9671450.1"/>
    <property type="molecule type" value="Genomic_DNA"/>
</dbReference>
<proteinExistence type="predicted"/>
<gene>
    <name evidence="2" type="ORF">SADUNF_Sadunf12G0049000</name>
</gene>
<dbReference type="Proteomes" id="UP000657918">
    <property type="component" value="Unassembled WGS sequence"/>
</dbReference>
<dbReference type="AlphaFoldDB" id="A0A835MMW8"/>
<keyword evidence="3" id="KW-1185">Reference proteome</keyword>
<accession>A0A835MMW8</accession>
<comment type="caution">
    <text evidence="2">The sequence shown here is derived from an EMBL/GenBank/DDBJ whole genome shotgun (WGS) entry which is preliminary data.</text>
</comment>
<evidence type="ECO:0000313" key="3">
    <source>
        <dbReference type="Proteomes" id="UP000657918"/>
    </source>
</evidence>
<evidence type="ECO:0000256" key="1">
    <source>
        <dbReference type="SAM" id="MobiDB-lite"/>
    </source>
</evidence>
<sequence length="193" mass="21796">MHTKSLSGEKKRSMGKICRTRGEKLREEQIYTLTNIKDRLLERQFTRSNVARSVGYTAKEARSVTSDDSFVTIDNKKDERNAGATFGSAISTEDFGDSTSKHRREYDRYTSPPFRNGHKTNRTLILKEQFVVSLSEVGGLAEDARVVRSNMVENDQDTDIESRTNVLTGHHGCSITTSIRSSDAYHIIVFVVK</sequence>
<reference evidence="2 3" key="1">
    <citation type="submission" date="2020-10" db="EMBL/GenBank/DDBJ databases">
        <title>Plant Genome Project.</title>
        <authorList>
            <person name="Zhang R.-G."/>
        </authorList>
    </citation>
    <scope>NUCLEOTIDE SEQUENCE [LARGE SCALE GENOMIC DNA]</scope>
    <source>
        <strain evidence="2">FAFU-HL-1</strain>
        <tissue evidence="2">Leaf</tissue>
    </source>
</reference>
<organism evidence="2 3">
    <name type="scientific">Salix dunnii</name>
    <dbReference type="NCBI Taxonomy" id="1413687"/>
    <lineage>
        <taxon>Eukaryota</taxon>
        <taxon>Viridiplantae</taxon>
        <taxon>Streptophyta</taxon>
        <taxon>Embryophyta</taxon>
        <taxon>Tracheophyta</taxon>
        <taxon>Spermatophyta</taxon>
        <taxon>Magnoliopsida</taxon>
        <taxon>eudicotyledons</taxon>
        <taxon>Gunneridae</taxon>
        <taxon>Pentapetalae</taxon>
        <taxon>rosids</taxon>
        <taxon>fabids</taxon>
        <taxon>Malpighiales</taxon>
        <taxon>Salicaceae</taxon>
        <taxon>Saliceae</taxon>
        <taxon>Salix</taxon>
    </lineage>
</organism>